<evidence type="ECO:0000259" key="2">
    <source>
        <dbReference type="Pfam" id="PF19657"/>
    </source>
</evidence>
<keyword evidence="1" id="KW-0732">Signal</keyword>
<dbReference type="Pfam" id="PF19657">
    <property type="entry name" value="DUF6160"/>
    <property type="match status" value="1"/>
</dbReference>
<gene>
    <name evidence="3" type="ORF">NX784_12285</name>
</gene>
<dbReference type="RefSeq" id="WP_258816944.1">
    <property type="nucleotide sequence ID" value="NZ_JANUGW010000007.1"/>
</dbReference>
<dbReference type="Proteomes" id="UP001204151">
    <property type="component" value="Unassembled WGS sequence"/>
</dbReference>
<keyword evidence="4" id="KW-1185">Reference proteome</keyword>
<feature type="signal peptide" evidence="1">
    <location>
        <begin position="1"/>
        <end position="22"/>
    </location>
</feature>
<name>A0ABT1ZR22_9BURK</name>
<sequence>MKLLKQLTVVAALSSIASYASALTPIADQDLSAVSGRDGVSIAADLHVNIGSFVYTDTDAAGGSVSFNNIKINGAIAATIDIINNATFKSEVSAYNADGSANTNTTLGVISPLAVPGASPGLAAFQPTGDVVKIAIPKVDTNKNLSMSVDSIKMGNSTASFGSMAANDIKLQGTTVYIWAH</sequence>
<dbReference type="EMBL" id="JANUGW010000007">
    <property type="protein sequence ID" value="MCS0582370.1"/>
    <property type="molecule type" value="Genomic_DNA"/>
</dbReference>
<protein>
    <recommendedName>
        <fullName evidence="2">DUF6160 domain-containing protein</fullName>
    </recommendedName>
</protein>
<evidence type="ECO:0000313" key="4">
    <source>
        <dbReference type="Proteomes" id="UP001204151"/>
    </source>
</evidence>
<evidence type="ECO:0000313" key="3">
    <source>
        <dbReference type="EMBL" id="MCS0582370.1"/>
    </source>
</evidence>
<proteinExistence type="predicted"/>
<dbReference type="InterPro" id="IPR046158">
    <property type="entry name" value="DUF6160"/>
</dbReference>
<feature type="chain" id="PRO_5047529589" description="DUF6160 domain-containing protein" evidence="1">
    <location>
        <begin position="23"/>
        <end position="181"/>
    </location>
</feature>
<organism evidence="3 4">
    <name type="scientific">Massilia pinisoli</name>
    <dbReference type="NCBI Taxonomy" id="1772194"/>
    <lineage>
        <taxon>Bacteria</taxon>
        <taxon>Pseudomonadati</taxon>
        <taxon>Pseudomonadota</taxon>
        <taxon>Betaproteobacteria</taxon>
        <taxon>Burkholderiales</taxon>
        <taxon>Oxalobacteraceae</taxon>
        <taxon>Telluria group</taxon>
        <taxon>Massilia</taxon>
    </lineage>
</organism>
<accession>A0ABT1ZR22</accession>
<reference evidence="3 4" key="1">
    <citation type="submission" date="2022-08" db="EMBL/GenBank/DDBJ databases">
        <title>Reclassification of Massilia species as members of the genera Telluria, Duganella, Pseudoduganella, Mokoshia gen. nov. and Zemynaea gen. nov. using orthogonal and non-orthogonal genome-based approaches.</title>
        <authorList>
            <person name="Bowman J.P."/>
        </authorList>
    </citation>
    <scope>NUCLEOTIDE SEQUENCE [LARGE SCALE GENOMIC DNA]</scope>
    <source>
        <strain evidence="3 4">JCM 31316</strain>
    </source>
</reference>
<feature type="domain" description="DUF6160" evidence="2">
    <location>
        <begin position="1"/>
        <end position="90"/>
    </location>
</feature>
<evidence type="ECO:0000256" key="1">
    <source>
        <dbReference type="SAM" id="SignalP"/>
    </source>
</evidence>
<comment type="caution">
    <text evidence="3">The sequence shown here is derived from an EMBL/GenBank/DDBJ whole genome shotgun (WGS) entry which is preliminary data.</text>
</comment>